<comment type="caution">
    <text evidence="1">The sequence shown here is derived from an EMBL/GenBank/DDBJ whole genome shotgun (WGS) entry which is preliminary data.</text>
</comment>
<dbReference type="HOGENOM" id="CLU_2845322_0_0_4"/>
<proteinExistence type="predicted"/>
<organism evidence="1 2">
    <name type="scientific">Neisseria wadsworthii 9715</name>
    <dbReference type="NCBI Taxonomy" id="1030841"/>
    <lineage>
        <taxon>Bacteria</taxon>
        <taxon>Pseudomonadati</taxon>
        <taxon>Pseudomonadota</taxon>
        <taxon>Betaproteobacteria</taxon>
        <taxon>Neisseriales</taxon>
        <taxon>Neisseriaceae</taxon>
        <taxon>Neisseria</taxon>
    </lineage>
</organism>
<accession>G4CPX6</accession>
<dbReference type="EMBL" id="AGAZ01000041">
    <property type="protein sequence ID" value="EGZ47291.1"/>
    <property type="molecule type" value="Genomic_DNA"/>
</dbReference>
<protein>
    <submittedName>
        <fullName evidence="1">Uncharacterized protein</fullName>
    </submittedName>
</protein>
<evidence type="ECO:0000313" key="2">
    <source>
        <dbReference type="Proteomes" id="UP000005336"/>
    </source>
</evidence>
<name>G4CPX6_9NEIS</name>
<reference evidence="1 2" key="1">
    <citation type="submission" date="2011-06" db="EMBL/GenBank/DDBJ databases">
        <authorList>
            <person name="Muzny D."/>
            <person name="Qin X."/>
            <person name="Deng J."/>
            <person name="Jiang H."/>
            <person name="Liu Y."/>
            <person name="Qu J."/>
            <person name="Song X.-Z."/>
            <person name="Zhang L."/>
            <person name="Thornton R."/>
            <person name="Coyle M."/>
            <person name="Francisco L."/>
            <person name="Jackson L."/>
            <person name="Javaid M."/>
            <person name="Korchina V."/>
            <person name="Kovar C."/>
            <person name="Mata R."/>
            <person name="Mathew T."/>
            <person name="Ngo R."/>
            <person name="Nguyen L."/>
            <person name="Nguyen N."/>
            <person name="Okwuonu G."/>
            <person name="Ongeri F."/>
            <person name="Pham C."/>
            <person name="Simmons D."/>
            <person name="Wilczek-Boney K."/>
            <person name="Hale W."/>
            <person name="Jakkamsetti A."/>
            <person name="Pham P."/>
            <person name="Ruth R."/>
            <person name="San Lucas F."/>
            <person name="Warren J."/>
            <person name="Zhang J."/>
            <person name="Zhao Z."/>
            <person name="Zhou C."/>
            <person name="Zhu D."/>
            <person name="Lee S."/>
            <person name="Bess C."/>
            <person name="Blankenburg K."/>
            <person name="Forbes L."/>
            <person name="Fu Q."/>
            <person name="Gubbala S."/>
            <person name="Hirani K."/>
            <person name="Jayaseelan J.C."/>
            <person name="Lara F."/>
            <person name="Munidasa M."/>
            <person name="Palculict T."/>
            <person name="Patil S."/>
            <person name="Pu L.-L."/>
            <person name="Saada N."/>
            <person name="Tang L."/>
            <person name="Weissenberger G."/>
            <person name="Zhu Y."/>
            <person name="Hemphill L."/>
            <person name="Shang Y."/>
            <person name="Youmans B."/>
            <person name="Ayvaz T."/>
            <person name="Ross M."/>
            <person name="Santibanez J."/>
            <person name="Aqrawi P."/>
            <person name="Gross S."/>
            <person name="Joshi V."/>
            <person name="Fowler G."/>
            <person name="Nazareth L."/>
            <person name="Reid J."/>
            <person name="Worley K."/>
            <person name="Petrosino J."/>
            <person name="Highlander S."/>
            <person name="Gibbs R."/>
        </authorList>
    </citation>
    <scope>NUCLEOTIDE SEQUENCE [LARGE SCALE GENOMIC DNA]</scope>
    <source>
        <strain evidence="1 2">9715</strain>
    </source>
</reference>
<dbReference type="Proteomes" id="UP000005336">
    <property type="component" value="Unassembled WGS sequence"/>
</dbReference>
<dbReference type="AlphaFoldDB" id="G4CPX6"/>
<dbReference type="STRING" id="1030841.HMPREF9370_1136"/>
<gene>
    <name evidence="1" type="ORF">HMPREF9370_1136</name>
</gene>
<keyword evidence="2" id="KW-1185">Reference proteome</keyword>
<evidence type="ECO:0000313" key="1">
    <source>
        <dbReference type="EMBL" id="EGZ47291.1"/>
    </source>
</evidence>
<sequence>MFLIQLQGLKEKLNLLPRHSNQSIGLCHVFLNKRQFFRNCNIAENALGKLMKLNNIFCYNTCNSL</sequence>